<evidence type="ECO:0000313" key="3">
    <source>
        <dbReference type="EMBL" id="RHD02024.1"/>
    </source>
</evidence>
<evidence type="ECO:0000313" key="5">
    <source>
        <dbReference type="Proteomes" id="UP000284472"/>
    </source>
</evidence>
<evidence type="ECO:0000313" key="2">
    <source>
        <dbReference type="EMBL" id="RGM21158.1"/>
    </source>
</evidence>
<dbReference type="AlphaFoldDB" id="A0A3E4V0Z6"/>
<gene>
    <name evidence="3" type="ORF">DW812_15605</name>
    <name evidence="2" type="ORF">DXC31_12455</name>
</gene>
<dbReference type="GO" id="GO:0003677">
    <property type="term" value="F:DNA binding"/>
    <property type="evidence" value="ECO:0007669"/>
    <property type="project" value="InterPro"/>
</dbReference>
<dbReference type="Proteomes" id="UP000284472">
    <property type="component" value="Unassembled WGS sequence"/>
</dbReference>
<proteinExistence type="predicted"/>
<sequence length="64" mass="7044">MRIDRVKLVSELTKQDMTQKRLAELAGVSRASVNYIKSGKSCSDVVGNKIAVALKVPIEELLEN</sequence>
<evidence type="ECO:0000259" key="1">
    <source>
        <dbReference type="PROSITE" id="PS50943"/>
    </source>
</evidence>
<dbReference type="CDD" id="cd00093">
    <property type="entry name" value="HTH_XRE"/>
    <property type="match status" value="1"/>
</dbReference>
<accession>A0A3E4V0Z6</accession>
<organism evidence="2 4">
    <name type="scientific">Mediterraneibacter gnavus</name>
    <name type="common">Ruminococcus gnavus</name>
    <dbReference type="NCBI Taxonomy" id="33038"/>
    <lineage>
        <taxon>Bacteria</taxon>
        <taxon>Bacillati</taxon>
        <taxon>Bacillota</taxon>
        <taxon>Clostridia</taxon>
        <taxon>Lachnospirales</taxon>
        <taxon>Lachnospiraceae</taxon>
        <taxon>Mediterraneibacter</taxon>
    </lineage>
</organism>
<dbReference type="PROSITE" id="PS50943">
    <property type="entry name" value="HTH_CROC1"/>
    <property type="match status" value="1"/>
</dbReference>
<dbReference type="InterPro" id="IPR010982">
    <property type="entry name" value="Lambda_DNA-bd_dom_sf"/>
</dbReference>
<dbReference type="InterPro" id="IPR001387">
    <property type="entry name" value="Cro/C1-type_HTH"/>
</dbReference>
<dbReference type="EMBL" id="QSSX01000033">
    <property type="protein sequence ID" value="RGM21158.1"/>
    <property type="molecule type" value="Genomic_DNA"/>
</dbReference>
<feature type="domain" description="HTH cro/C1-type" evidence="1">
    <location>
        <begin position="8"/>
        <end position="61"/>
    </location>
</feature>
<dbReference type="Pfam" id="PF01381">
    <property type="entry name" value="HTH_3"/>
    <property type="match status" value="1"/>
</dbReference>
<name>A0A3E4V0Z6_MEDGN</name>
<dbReference type="Gene3D" id="1.10.260.40">
    <property type="entry name" value="lambda repressor-like DNA-binding domains"/>
    <property type="match status" value="1"/>
</dbReference>
<evidence type="ECO:0000313" key="4">
    <source>
        <dbReference type="Proteomes" id="UP000260808"/>
    </source>
</evidence>
<dbReference type="RefSeq" id="WP_118044148.1">
    <property type="nucleotide sequence ID" value="NZ_JAQDNS010000033.1"/>
</dbReference>
<dbReference type="SUPFAM" id="SSF47413">
    <property type="entry name" value="lambda repressor-like DNA-binding domains"/>
    <property type="match status" value="1"/>
</dbReference>
<dbReference type="EMBL" id="QSIR01000032">
    <property type="protein sequence ID" value="RHD02024.1"/>
    <property type="molecule type" value="Genomic_DNA"/>
</dbReference>
<protein>
    <submittedName>
        <fullName evidence="2">XRE family transcriptional regulator</fullName>
    </submittedName>
</protein>
<comment type="caution">
    <text evidence="2">The sequence shown here is derived from an EMBL/GenBank/DDBJ whole genome shotgun (WGS) entry which is preliminary data.</text>
</comment>
<dbReference type="SMART" id="SM00530">
    <property type="entry name" value="HTH_XRE"/>
    <property type="match status" value="1"/>
</dbReference>
<reference evidence="4 5" key="1">
    <citation type="submission" date="2018-08" db="EMBL/GenBank/DDBJ databases">
        <title>A genome reference for cultivated species of the human gut microbiota.</title>
        <authorList>
            <person name="Zou Y."/>
            <person name="Xue W."/>
            <person name="Luo G."/>
        </authorList>
    </citation>
    <scope>NUCLEOTIDE SEQUENCE [LARGE SCALE GENOMIC DNA]</scope>
    <source>
        <strain evidence="3 5">AM32-6</strain>
        <strain evidence="2 4">TF01-20-2</strain>
    </source>
</reference>
<dbReference type="Proteomes" id="UP000260808">
    <property type="component" value="Unassembled WGS sequence"/>
</dbReference>